<protein>
    <submittedName>
        <fullName evidence="2">Uncharacterized protein</fullName>
    </submittedName>
</protein>
<dbReference type="SUPFAM" id="SSF48452">
    <property type="entry name" value="TPR-like"/>
    <property type="match status" value="1"/>
</dbReference>
<dbReference type="AlphaFoldDB" id="A0A2S5DL95"/>
<keyword evidence="3" id="KW-1185">Reference proteome</keyword>
<name>A0A2S5DL95_9NEIS</name>
<dbReference type="EMBL" id="PQWB01000008">
    <property type="protein sequence ID" value="POZ63778.1"/>
    <property type="molecule type" value="Genomic_DNA"/>
</dbReference>
<dbReference type="InterPro" id="IPR011990">
    <property type="entry name" value="TPR-like_helical_dom_sf"/>
</dbReference>
<dbReference type="Pfam" id="PF13181">
    <property type="entry name" value="TPR_8"/>
    <property type="match status" value="1"/>
</dbReference>
<feature type="repeat" description="TPR" evidence="1">
    <location>
        <begin position="42"/>
        <end position="75"/>
    </location>
</feature>
<evidence type="ECO:0000313" key="2">
    <source>
        <dbReference type="EMBL" id="POZ63778.1"/>
    </source>
</evidence>
<keyword evidence="1" id="KW-0802">TPR repeat</keyword>
<dbReference type="PROSITE" id="PS50005">
    <property type="entry name" value="TPR"/>
    <property type="match status" value="1"/>
</dbReference>
<gene>
    <name evidence="2" type="ORF">C2I19_01625</name>
</gene>
<proteinExistence type="predicted"/>
<comment type="caution">
    <text evidence="2">The sequence shown here is derived from an EMBL/GenBank/DDBJ whole genome shotgun (WGS) entry which is preliminary data.</text>
</comment>
<reference evidence="3" key="1">
    <citation type="submission" date="2018-02" db="EMBL/GenBank/DDBJ databases">
        <authorList>
            <person name="O'Hara-Hanley K."/>
            <person name="Soby S."/>
        </authorList>
    </citation>
    <scope>NUCLEOTIDE SEQUENCE [LARGE SCALE GENOMIC DNA]</scope>
    <source>
        <strain evidence="3">MWU14-2602</strain>
    </source>
</reference>
<evidence type="ECO:0000313" key="3">
    <source>
        <dbReference type="Proteomes" id="UP000237082"/>
    </source>
</evidence>
<organism evidence="2 3">
    <name type="scientific">Chromobacterium alticapitis</name>
    <dbReference type="NCBI Taxonomy" id="2073169"/>
    <lineage>
        <taxon>Bacteria</taxon>
        <taxon>Pseudomonadati</taxon>
        <taxon>Pseudomonadota</taxon>
        <taxon>Betaproteobacteria</taxon>
        <taxon>Neisseriales</taxon>
        <taxon>Chromobacteriaceae</taxon>
        <taxon>Chromobacterium</taxon>
    </lineage>
</organism>
<accession>A0A2S5DL95</accession>
<evidence type="ECO:0000256" key="1">
    <source>
        <dbReference type="PROSITE-ProRule" id="PRU00339"/>
    </source>
</evidence>
<dbReference type="InterPro" id="IPR019734">
    <property type="entry name" value="TPR_rpt"/>
</dbReference>
<dbReference type="Proteomes" id="UP000237082">
    <property type="component" value="Unassembled WGS sequence"/>
</dbReference>
<dbReference type="Gene3D" id="1.25.40.10">
    <property type="entry name" value="Tetratricopeptide repeat domain"/>
    <property type="match status" value="1"/>
</dbReference>
<sequence length="189" mass="20698">MDYSVLDQEELFQLAVHAMENQQHAEAVTLLKQGVLNDGSDARLRYLLGAEYAQIGLFDRAAAEMEHAVALQPDLVMAVFQLGLLYLTQGRPEQAVQTWLGLDPLPQDHPLQLFRQGLQHLIRDEFAESRESLTQGMSANQLVPALNADMQRIVLQIDARNAAAEQTAPAAAGSVLLRGYAGSGDGKLH</sequence>